<keyword evidence="2" id="KW-1185">Reference proteome</keyword>
<dbReference type="EMBL" id="CADEHS020000596">
    <property type="protein sequence ID" value="CAG9955601.1"/>
    <property type="molecule type" value="Genomic_DNA"/>
</dbReference>
<comment type="caution">
    <text evidence="1">The sequence shown here is derived from an EMBL/GenBank/DDBJ whole genome shotgun (WGS) entry which is preliminary data.</text>
</comment>
<protein>
    <submittedName>
        <fullName evidence="1">Uncharacterized protein</fullName>
    </submittedName>
</protein>
<sequence length="177" mass="18447">MYVYDQLQVDKPGHIVNGGGGGLGWSGGGTIGVKLATDWLSGGTGKGKFVCEIVGDGTYMFGVPSTVYWIARRYSLPTLTVVLSNKGWNAPRNSMELVHPNGYGSKISNEELNISFSPTPDFSGIAKAAAGGNAWAGVVESADDVQRLLPEAIAAVRSGISAIMEVRLAGSWGAGKL</sequence>
<organism evidence="1 2">
    <name type="scientific">Clonostachys rosea f. rosea IK726</name>
    <dbReference type="NCBI Taxonomy" id="1349383"/>
    <lineage>
        <taxon>Eukaryota</taxon>
        <taxon>Fungi</taxon>
        <taxon>Dikarya</taxon>
        <taxon>Ascomycota</taxon>
        <taxon>Pezizomycotina</taxon>
        <taxon>Sordariomycetes</taxon>
        <taxon>Hypocreomycetidae</taxon>
        <taxon>Hypocreales</taxon>
        <taxon>Bionectriaceae</taxon>
        <taxon>Clonostachys</taxon>
    </lineage>
</organism>
<reference evidence="1" key="2">
    <citation type="submission" date="2021-10" db="EMBL/GenBank/DDBJ databases">
        <authorList>
            <person name="Piombo E."/>
        </authorList>
    </citation>
    <scope>NUCLEOTIDE SEQUENCE</scope>
</reference>
<evidence type="ECO:0000313" key="1">
    <source>
        <dbReference type="EMBL" id="CAG9955601.1"/>
    </source>
</evidence>
<gene>
    <name evidence="1" type="ORF">CRV2_00017391</name>
</gene>
<name>A0ACA9UQ88_BIOOC</name>
<dbReference type="Proteomes" id="UP000836387">
    <property type="component" value="Unassembled WGS sequence"/>
</dbReference>
<proteinExistence type="predicted"/>
<evidence type="ECO:0000313" key="2">
    <source>
        <dbReference type="Proteomes" id="UP000836387"/>
    </source>
</evidence>
<reference evidence="1" key="1">
    <citation type="submission" date="2020-04" db="EMBL/GenBank/DDBJ databases">
        <authorList>
            <person name="Broberg M."/>
        </authorList>
    </citation>
    <scope>NUCLEOTIDE SEQUENCE</scope>
</reference>
<accession>A0ACA9UQ88</accession>